<dbReference type="AlphaFoldDB" id="A0AAD9IRZ4"/>
<comment type="subcellular location">
    <subcellularLocation>
        <location evidence="1">Cytoplasm</location>
        <location evidence="1">Cytoskeleton</location>
        <location evidence="1">Spindle</location>
    </subcellularLocation>
</comment>
<feature type="coiled-coil region" evidence="10">
    <location>
        <begin position="219"/>
        <end position="281"/>
    </location>
</feature>
<evidence type="ECO:0008006" key="13">
    <source>
        <dbReference type="Google" id="ProtNLM"/>
    </source>
</evidence>
<dbReference type="GO" id="GO:0005874">
    <property type="term" value="C:microtubule"/>
    <property type="evidence" value="ECO:0007669"/>
    <property type="project" value="UniProtKB-KW"/>
</dbReference>
<accession>A0AAD9IRZ4</accession>
<dbReference type="InterPro" id="IPR026243">
    <property type="entry name" value="HAUS1"/>
</dbReference>
<keyword evidence="3" id="KW-0963">Cytoplasm</keyword>
<keyword evidence="8" id="KW-0206">Cytoskeleton</keyword>
<evidence type="ECO:0000256" key="1">
    <source>
        <dbReference type="ARBA" id="ARBA00004186"/>
    </source>
</evidence>
<dbReference type="Pfam" id="PF25762">
    <property type="entry name" value="HAUS1"/>
    <property type="match status" value="1"/>
</dbReference>
<dbReference type="GO" id="GO:0051301">
    <property type="term" value="P:cell division"/>
    <property type="evidence" value="ECO:0007669"/>
    <property type="project" value="UniProtKB-KW"/>
</dbReference>
<dbReference type="GO" id="GO:0070652">
    <property type="term" value="C:HAUS complex"/>
    <property type="evidence" value="ECO:0007669"/>
    <property type="project" value="InterPro"/>
</dbReference>
<evidence type="ECO:0000256" key="5">
    <source>
        <dbReference type="ARBA" id="ARBA00022701"/>
    </source>
</evidence>
<keyword evidence="5" id="KW-0493">Microtubule</keyword>
<dbReference type="GO" id="GO:0007098">
    <property type="term" value="P:centrosome cycle"/>
    <property type="evidence" value="ECO:0007669"/>
    <property type="project" value="TreeGrafter"/>
</dbReference>
<dbReference type="PANTHER" id="PTHR31570">
    <property type="entry name" value="HAUS AUGMIN-LIKE COMPLEX SUBUNIT 1"/>
    <property type="match status" value="1"/>
</dbReference>
<evidence type="ECO:0000313" key="12">
    <source>
        <dbReference type="Proteomes" id="UP001208570"/>
    </source>
</evidence>
<evidence type="ECO:0000256" key="8">
    <source>
        <dbReference type="ARBA" id="ARBA00023212"/>
    </source>
</evidence>
<comment type="caution">
    <text evidence="11">The sequence shown here is derived from an EMBL/GenBank/DDBJ whole genome shotgun (WGS) entry which is preliminary data.</text>
</comment>
<evidence type="ECO:0000313" key="11">
    <source>
        <dbReference type="EMBL" id="KAK2138950.1"/>
    </source>
</evidence>
<dbReference type="Proteomes" id="UP001208570">
    <property type="component" value="Unassembled WGS sequence"/>
</dbReference>
<proteinExistence type="inferred from homology"/>
<name>A0AAD9IRZ4_9ANNE</name>
<keyword evidence="4" id="KW-0132">Cell division</keyword>
<dbReference type="GO" id="GO:0005829">
    <property type="term" value="C:cytosol"/>
    <property type="evidence" value="ECO:0007669"/>
    <property type="project" value="TreeGrafter"/>
</dbReference>
<dbReference type="GO" id="GO:0005819">
    <property type="term" value="C:spindle"/>
    <property type="evidence" value="ECO:0007669"/>
    <property type="project" value="UniProtKB-SubCell"/>
</dbReference>
<keyword evidence="6" id="KW-0498">Mitosis</keyword>
<dbReference type="EMBL" id="JAODUP010002184">
    <property type="protein sequence ID" value="KAK2138950.1"/>
    <property type="molecule type" value="Genomic_DNA"/>
</dbReference>
<comment type="similarity">
    <text evidence="2">Belongs to the HAUS1 family.</text>
</comment>
<evidence type="ECO:0000256" key="2">
    <source>
        <dbReference type="ARBA" id="ARBA00005479"/>
    </source>
</evidence>
<dbReference type="GO" id="GO:0051225">
    <property type="term" value="P:spindle assembly"/>
    <property type="evidence" value="ECO:0007669"/>
    <property type="project" value="InterPro"/>
</dbReference>
<keyword evidence="9" id="KW-0131">Cell cycle</keyword>
<evidence type="ECO:0000256" key="4">
    <source>
        <dbReference type="ARBA" id="ARBA00022618"/>
    </source>
</evidence>
<gene>
    <name evidence="11" type="ORF">LSH36_2191g00002</name>
</gene>
<keyword evidence="7 10" id="KW-0175">Coiled coil</keyword>
<evidence type="ECO:0000256" key="7">
    <source>
        <dbReference type="ARBA" id="ARBA00023054"/>
    </source>
</evidence>
<organism evidence="11 12">
    <name type="scientific">Paralvinella palmiformis</name>
    <dbReference type="NCBI Taxonomy" id="53620"/>
    <lineage>
        <taxon>Eukaryota</taxon>
        <taxon>Metazoa</taxon>
        <taxon>Spiralia</taxon>
        <taxon>Lophotrochozoa</taxon>
        <taxon>Annelida</taxon>
        <taxon>Polychaeta</taxon>
        <taxon>Sedentaria</taxon>
        <taxon>Canalipalpata</taxon>
        <taxon>Terebellida</taxon>
        <taxon>Terebelliformia</taxon>
        <taxon>Alvinellidae</taxon>
        <taxon>Paralvinella</taxon>
    </lineage>
</organism>
<protein>
    <recommendedName>
        <fullName evidence="13">HAUS augmin-like complex subunit 1</fullName>
    </recommendedName>
</protein>
<evidence type="ECO:0000256" key="3">
    <source>
        <dbReference type="ARBA" id="ARBA00022490"/>
    </source>
</evidence>
<evidence type="ECO:0000256" key="9">
    <source>
        <dbReference type="ARBA" id="ARBA00023306"/>
    </source>
</evidence>
<keyword evidence="12" id="KW-1185">Reference proteome</keyword>
<sequence>MPPTSAYTHVPYMRAHVRRSSQLVGRAVAVLIFFTEVEYLLQIHYGPTVCQWLDTVCGTDAVPSYEINPTTVDCLWKLMKRNQKQEKVISFVIDDLRQKAAEYSMEATRIGNVLSNIGLSCGSLSKSGTASLSTLVNMALVLHTKDASDTSLMLAISELYLTRFRQSESQSLEEKVLSELLAKTKTAFLKDSMLKKTLQGLDDDARQQDPEIEKKAKQAAFLRAKSKEYRKVINQLQEKLKSSGVDSTLYHSTLLRRSEELQTSRDKLHSLRAKLDSYQSLPPDLALAKVKVEEARRELVSIFGQDPVYGGGLL</sequence>
<dbReference type="PANTHER" id="PTHR31570:SF1">
    <property type="entry name" value="HAUS AUGMIN-LIKE COMPLEX SUBUNIT 1"/>
    <property type="match status" value="1"/>
</dbReference>
<dbReference type="PRINTS" id="PR02087">
    <property type="entry name" value="HAUSAUGMINL1"/>
</dbReference>
<reference evidence="11" key="1">
    <citation type="journal article" date="2023" name="Mol. Biol. Evol.">
        <title>Third-Generation Sequencing Reveals the Adaptive Role of the Epigenome in Three Deep-Sea Polychaetes.</title>
        <authorList>
            <person name="Perez M."/>
            <person name="Aroh O."/>
            <person name="Sun Y."/>
            <person name="Lan Y."/>
            <person name="Juniper S.K."/>
            <person name="Young C.R."/>
            <person name="Angers B."/>
            <person name="Qian P.Y."/>
        </authorList>
    </citation>
    <scope>NUCLEOTIDE SEQUENCE</scope>
    <source>
        <strain evidence="11">P08H-3</strain>
    </source>
</reference>
<evidence type="ECO:0000256" key="6">
    <source>
        <dbReference type="ARBA" id="ARBA00022776"/>
    </source>
</evidence>
<evidence type="ECO:0000256" key="10">
    <source>
        <dbReference type="SAM" id="Coils"/>
    </source>
</evidence>